<protein>
    <submittedName>
        <fullName evidence="1">Uncharacterized protein</fullName>
    </submittedName>
</protein>
<reference evidence="1 2" key="1">
    <citation type="journal article" date="2017" name="Water Res.">
        <title>Discovery and metagenomic analysis of an anammox bacterial enrichment related to Candidatus "Brocadia caroliniensis" in a full-scale glycerol-fed nitritation-denitritation separate centrate treatment process.</title>
        <authorList>
            <person name="Park H."/>
            <person name="Brotto A.C."/>
            <person name="van Loosdrecht M.C."/>
            <person name="Chandran K."/>
        </authorList>
    </citation>
    <scope>NUCLEOTIDE SEQUENCE [LARGE SCALE GENOMIC DNA]</scope>
    <source>
        <strain evidence="1">26THWARD</strain>
    </source>
</reference>
<dbReference type="EMBL" id="AYTS01000017">
    <property type="protein sequence ID" value="OOP57720.1"/>
    <property type="molecule type" value="Genomic_DNA"/>
</dbReference>
<proteinExistence type="predicted"/>
<dbReference type="STRING" id="1004156.AYP45_01720"/>
<organism evidence="1 2">
    <name type="scientific">Candidatus Brocadia carolinensis</name>
    <dbReference type="NCBI Taxonomy" id="1004156"/>
    <lineage>
        <taxon>Bacteria</taxon>
        <taxon>Pseudomonadati</taxon>
        <taxon>Planctomycetota</taxon>
        <taxon>Candidatus Brocadiia</taxon>
        <taxon>Candidatus Brocadiales</taxon>
        <taxon>Candidatus Brocadiaceae</taxon>
        <taxon>Candidatus Brocadia</taxon>
    </lineage>
</organism>
<dbReference type="AlphaFoldDB" id="A0A1V4AX68"/>
<dbReference type="Proteomes" id="UP000189681">
    <property type="component" value="Unassembled WGS sequence"/>
</dbReference>
<sequence length="94" mass="10499">MSIAKGVSPKQSLSWDCFALPAMTDRTVCHMFVFRNFKPVFLSKKMEHTPAYVGRPVWSPYNEGRFKVADKGSLIILPQSPRLRGETGGKSPNA</sequence>
<accession>A0A1V4AX68</accession>
<gene>
    <name evidence="1" type="ORF">AYP45_01720</name>
</gene>
<name>A0A1V4AX68_9BACT</name>
<evidence type="ECO:0000313" key="2">
    <source>
        <dbReference type="Proteomes" id="UP000189681"/>
    </source>
</evidence>
<comment type="caution">
    <text evidence="1">The sequence shown here is derived from an EMBL/GenBank/DDBJ whole genome shotgun (WGS) entry which is preliminary data.</text>
</comment>
<evidence type="ECO:0000313" key="1">
    <source>
        <dbReference type="EMBL" id="OOP57720.1"/>
    </source>
</evidence>